<evidence type="ECO:0000259" key="9">
    <source>
        <dbReference type="SMART" id="SM00092"/>
    </source>
</evidence>
<accession>A0AAD3NDN2</accession>
<dbReference type="InterPro" id="IPR023411">
    <property type="entry name" value="RNaseA_AS"/>
</dbReference>
<evidence type="ECO:0000256" key="5">
    <source>
        <dbReference type="ARBA" id="ARBA00022759"/>
    </source>
</evidence>
<sequence length="124" mass="14009">MMRSQFVCLLLVLLSATVLSQDSIQRRYAKFRNQHICENIGAKSCDDVIRQRRITKTNSNACKESNTFIIAKTKAVKAVCKDKGEQYGNMTKSIQKFKILTCKLKNRSASSLSLVTVTVFVIQD</sequence>
<evidence type="ECO:0000256" key="1">
    <source>
        <dbReference type="ARBA" id="ARBA00004613"/>
    </source>
</evidence>
<dbReference type="GO" id="GO:0005576">
    <property type="term" value="C:extracellular region"/>
    <property type="evidence" value="ECO:0007669"/>
    <property type="project" value="UniProtKB-SubCell"/>
</dbReference>
<dbReference type="SUPFAM" id="SSF54076">
    <property type="entry name" value="RNase A-like"/>
    <property type="match status" value="1"/>
</dbReference>
<dbReference type="AlphaFoldDB" id="A0AAD3NDN2"/>
<reference evidence="10" key="1">
    <citation type="submission" date="2022-08" db="EMBL/GenBank/DDBJ databases">
        <title>Genome sequencing of akame (Lates japonicus).</title>
        <authorList>
            <person name="Hashiguchi Y."/>
            <person name="Takahashi H."/>
        </authorList>
    </citation>
    <scope>NUCLEOTIDE SEQUENCE</scope>
    <source>
        <strain evidence="10">Kochi</strain>
    </source>
</reference>
<keyword evidence="4 8" id="KW-0540">Nuclease</keyword>
<dbReference type="GO" id="GO:0004540">
    <property type="term" value="F:RNA nuclease activity"/>
    <property type="evidence" value="ECO:0007669"/>
    <property type="project" value="TreeGrafter"/>
</dbReference>
<dbReference type="Gene3D" id="3.10.130.10">
    <property type="entry name" value="Ribonuclease A-like domain"/>
    <property type="match status" value="1"/>
</dbReference>
<gene>
    <name evidence="10" type="ORF">AKAME5_002176600</name>
</gene>
<dbReference type="Proteomes" id="UP001279410">
    <property type="component" value="Unassembled WGS sequence"/>
</dbReference>
<dbReference type="PANTHER" id="PTHR11437:SF10">
    <property type="entry name" value="ANGIOGENIN-RELATED"/>
    <property type="match status" value="1"/>
</dbReference>
<keyword evidence="5 8" id="KW-0255">Endonuclease</keyword>
<evidence type="ECO:0000313" key="10">
    <source>
        <dbReference type="EMBL" id="GLD70448.1"/>
    </source>
</evidence>
<keyword evidence="3" id="KW-0964">Secreted</keyword>
<dbReference type="InterPro" id="IPR001427">
    <property type="entry name" value="RNaseA"/>
</dbReference>
<keyword evidence="6 8" id="KW-0378">Hydrolase</keyword>
<dbReference type="GO" id="GO:0004519">
    <property type="term" value="F:endonuclease activity"/>
    <property type="evidence" value="ECO:0007669"/>
    <property type="project" value="UniProtKB-KW"/>
</dbReference>
<evidence type="ECO:0000256" key="2">
    <source>
        <dbReference type="ARBA" id="ARBA00005600"/>
    </source>
</evidence>
<organism evidence="10 11">
    <name type="scientific">Lates japonicus</name>
    <name type="common">Japanese lates</name>
    <dbReference type="NCBI Taxonomy" id="270547"/>
    <lineage>
        <taxon>Eukaryota</taxon>
        <taxon>Metazoa</taxon>
        <taxon>Chordata</taxon>
        <taxon>Craniata</taxon>
        <taxon>Vertebrata</taxon>
        <taxon>Euteleostomi</taxon>
        <taxon>Actinopterygii</taxon>
        <taxon>Neopterygii</taxon>
        <taxon>Teleostei</taxon>
        <taxon>Neoteleostei</taxon>
        <taxon>Acanthomorphata</taxon>
        <taxon>Carangaria</taxon>
        <taxon>Carangaria incertae sedis</taxon>
        <taxon>Centropomidae</taxon>
        <taxon>Lates</taxon>
    </lineage>
</organism>
<dbReference type="SMART" id="SM00092">
    <property type="entry name" value="RNAse_Pc"/>
    <property type="match status" value="1"/>
</dbReference>
<feature type="signal peptide" evidence="8">
    <location>
        <begin position="1"/>
        <end position="20"/>
    </location>
</feature>
<evidence type="ECO:0000256" key="3">
    <source>
        <dbReference type="ARBA" id="ARBA00022525"/>
    </source>
</evidence>
<evidence type="ECO:0000313" key="11">
    <source>
        <dbReference type="Proteomes" id="UP001279410"/>
    </source>
</evidence>
<feature type="chain" id="PRO_5041781953" evidence="8">
    <location>
        <begin position="21"/>
        <end position="124"/>
    </location>
</feature>
<dbReference type="Pfam" id="PF00074">
    <property type="entry name" value="RnaseA"/>
    <property type="match status" value="1"/>
</dbReference>
<comment type="caution">
    <text evidence="10">The sequence shown here is derived from an EMBL/GenBank/DDBJ whole genome shotgun (WGS) entry which is preliminary data.</text>
</comment>
<comment type="subcellular location">
    <subcellularLocation>
        <location evidence="1">Secreted</location>
    </subcellularLocation>
</comment>
<comment type="similarity">
    <text evidence="2 8">Belongs to the pancreatic ribonuclease family.</text>
</comment>
<dbReference type="EMBL" id="BRZM01000373">
    <property type="protein sequence ID" value="GLD70448.1"/>
    <property type="molecule type" value="Genomic_DNA"/>
</dbReference>
<proteinExistence type="inferred from homology"/>
<feature type="domain" description="Ribonuclease A-domain" evidence="9">
    <location>
        <begin position="24"/>
        <end position="120"/>
    </location>
</feature>
<dbReference type="InterPro" id="IPR036816">
    <property type="entry name" value="RNaseA-like_dom_sf"/>
</dbReference>
<evidence type="ECO:0000256" key="4">
    <source>
        <dbReference type="ARBA" id="ARBA00022722"/>
    </source>
</evidence>
<dbReference type="InterPro" id="IPR023412">
    <property type="entry name" value="RNaseA_domain"/>
</dbReference>
<dbReference type="GO" id="GO:0003676">
    <property type="term" value="F:nucleic acid binding"/>
    <property type="evidence" value="ECO:0007669"/>
    <property type="project" value="InterPro"/>
</dbReference>
<evidence type="ECO:0000256" key="8">
    <source>
        <dbReference type="RuleBase" id="RU000651"/>
    </source>
</evidence>
<dbReference type="GO" id="GO:0016787">
    <property type="term" value="F:hydrolase activity"/>
    <property type="evidence" value="ECO:0007669"/>
    <property type="project" value="UniProtKB-KW"/>
</dbReference>
<evidence type="ECO:0000256" key="6">
    <source>
        <dbReference type="ARBA" id="ARBA00022801"/>
    </source>
</evidence>
<keyword evidence="8" id="KW-0732">Signal</keyword>
<dbReference type="GO" id="GO:0050830">
    <property type="term" value="P:defense response to Gram-positive bacterium"/>
    <property type="evidence" value="ECO:0007669"/>
    <property type="project" value="TreeGrafter"/>
</dbReference>
<dbReference type="PROSITE" id="PS00127">
    <property type="entry name" value="RNASE_PANCREATIC"/>
    <property type="match status" value="1"/>
</dbReference>
<dbReference type="PANTHER" id="PTHR11437">
    <property type="entry name" value="RIBONUCLEASE"/>
    <property type="match status" value="1"/>
</dbReference>
<dbReference type="GO" id="GO:0050829">
    <property type="term" value="P:defense response to Gram-negative bacterium"/>
    <property type="evidence" value="ECO:0007669"/>
    <property type="project" value="TreeGrafter"/>
</dbReference>
<evidence type="ECO:0000256" key="7">
    <source>
        <dbReference type="ARBA" id="ARBA00023157"/>
    </source>
</evidence>
<keyword evidence="7" id="KW-1015">Disulfide bond</keyword>
<name>A0AAD3NDN2_LATJO</name>
<dbReference type="GO" id="GO:0001525">
    <property type="term" value="P:angiogenesis"/>
    <property type="evidence" value="ECO:0007669"/>
    <property type="project" value="TreeGrafter"/>
</dbReference>
<keyword evidence="11" id="KW-1185">Reference proteome</keyword>
<protein>
    <submittedName>
        <fullName evidence="10">Ribonuclease-like 3</fullName>
    </submittedName>
</protein>